<dbReference type="GO" id="GO:0004140">
    <property type="term" value="F:dephospho-CoA kinase activity"/>
    <property type="evidence" value="ECO:0007669"/>
    <property type="project" value="UniProtKB-UniRule"/>
</dbReference>
<dbReference type="GO" id="GO:0005737">
    <property type="term" value="C:cytoplasm"/>
    <property type="evidence" value="ECO:0007669"/>
    <property type="project" value="UniProtKB-SubCell"/>
</dbReference>
<comment type="similarity">
    <text evidence="1 5">Belongs to the CoaE family.</text>
</comment>
<sequence length="212" mass="22869">MKNPYARVYGLTGVMGSGKSTAAKLLAEAGVIVLDADSIARDVIDPQSDSYADIKLKLIAAFEPLSTEPLFRADGSLVRAALAKVAFADSAKTKKLGEIMHPHIQAEFSRRVAAIPAGRRIVYDVPLLFEGRLHEQVKKTIVVYAPEEICVARAVARAAGQGQKLTADEARARLGQQISIEKKRELADYVIDNSGDLAALRAQVTGLCQKLE</sequence>
<dbReference type="SUPFAM" id="SSF52540">
    <property type="entry name" value="P-loop containing nucleoside triphosphate hydrolases"/>
    <property type="match status" value="1"/>
</dbReference>
<dbReference type="KEGG" id="tpx:Turpa_4015"/>
<evidence type="ECO:0000256" key="3">
    <source>
        <dbReference type="ARBA" id="ARBA00022840"/>
    </source>
</evidence>
<evidence type="ECO:0000256" key="1">
    <source>
        <dbReference type="ARBA" id="ARBA00009018"/>
    </source>
</evidence>
<dbReference type="Proteomes" id="UP000006048">
    <property type="component" value="Chromosome"/>
</dbReference>
<gene>
    <name evidence="5" type="primary">coaE</name>
    <name evidence="7" type="ordered locus">Turpa_4015</name>
</gene>
<evidence type="ECO:0000256" key="5">
    <source>
        <dbReference type="HAMAP-Rule" id="MF_00376"/>
    </source>
</evidence>
<dbReference type="PANTHER" id="PTHR10695">
    <property type="entry name" value="DEPHOSPHO-COA KINASE-RELATED"/>
    <property type="match status" value="1"/>
</dbReference>
<dbReference type="GO" id="GO:0015937">
    <property type="term" value="P:coenzyme A biosynthetic process"/>
    <property type="evidence" value="ECO:0007669"/>
    <property type="project" value="UniProtKB-UniRule"/>
</dbReference>
<keyword evidence="3 5" id="KW-0067">ATP-binding</keyword>
<proteinExistence type="inferred from homology"/>
<comment type="function">
    <text evidence="5">Catalyzes the phosphorylation of the 3'-hydroxyl group of dephosphocoenzyme A to form coenzyme A.</text>
</comment>
<dbReference type="AlphaFoldDB" id="I4BBJ2"/>
<dbReference type="HOGENOM" id="CLU_057180_1_1_12"/>
<dbReference type="RefSeq" id="WP_014805125.1">
    <property type="nucleotide sequence ID" value="NC_018020.1"/>
</dbReference>
<dbReference type="InterPro" id="IPR027417">
    <property type="entry name" value="P-loop_NTPase"/>
</dbReference>
<reference evidence="7 8" key="1">
    <citation type="submission" date="2012-06" db="EMBL/GenBank/DDBJ databases">
        <title>The complete chromosome of genome of Turneriella parva DSM 21527.</title>
        <authorList>
            <consortium name="US DOE Joint Genome Institute (JGI-PGF)"/>
            <person name="Lucas S."/>
            <person name="Han J."/>
            <person name="Lapidus A."/>
            <person name="Bruce D."/>
            <person name="Goodwin L."/>
            <person name="Pitluck S."/>
            <person name="Peters L."/>
            <person name="Kyrpides N."/>
            <person name="Mavromatis K."/>
            <person name="Ivanova N."/>
            <person name="Mikhailova N."/>
            <person name="Chertkov O."/>
            <person name="Detter J.C."/>
            <person name="Tapia R."/>
            <person name="Han C."/>
            <person name="Land M."/>
            <person name="Hauser L."/>
            <person name="Markowitz V."/>
            <person name="Cheng J.-F."/>
            <person name="Hugenholtz P."/>
            <person name="Woyke T."/>
            <person name="Wu D."/>
            <person name="Gronow S."/>
            <person name="Wellnitz S."/>
            <person name="Brambilla E."/>
            <person name="Klenk H.-P."/>
            <person name="Eisen J.A."/>
        </authorList>
    </citation>
    <scope>NUCLEOTIDE SEQUENCE [LARGE SCALE GENOMIC DNA]</scope>
    <source>
        <strain evidence="8">ATCC BAA-1111 / DSM 21527 / NCTC 11395 / H</strain>
    </source>
</reference>
<protein>
    <recommendedName>
        <fullName evidence="5 6">Dephospho-CoA kinase</fullName>
        <ecNumber evidence="5 6">2.7.1.24</ecNumber>
    </recommendedName>
    <alternativeName>
        <fullName evidence="5">Dephosphocoenzyme A kinase</fullName>
    </alternativeName>
</protein>
<dbReference type="NCBIfam" id="TIGR00152">
    <property type="entry name" value="dephospho-CoA kinase"/>
    <property type="match status" value="1"/>
</dbReference>
<dbReference type="OrthoDB" id="9812943at2"/>
<evidence type="ECO:0000256" key="2">
    <source>
        <dbReference type="ARBA" id="ARBA00022741"/>
    </source>
</evidence>
<evidence type="ECO:0000256" key="4">
    <source>
        <dbReference type="ARBA" id="ARBA00022993"/>
    </source>
</evidence>
<evidence type="ECO:0000313" key="7">
    <source>
        <dbReference type="EMBL" id="AFM14649.1"/>
    </source>
</evidence>
<dbReference type="Pfam" id="PF01121">
    <property type="entry name" value="CoaE"/>
    <property type="match status" value="1"/>
</dbReference>
<feature type="binding site" evidence="5">
    <location>
        <begin position="16"/>
        <end position="21"/>
    </location>
    <ligand>
        <name>ATP</name>
        <dbReference type="ChEBI" id="CHEBI:30616"/>
    </ligand>
</feature>
<dbReference type="PANTHER" id="PTHR10695:SF46">
    <property type="entry name" value="BIFUNCTIONAL COENZYME A SYNTHASE-RELATED"/>
    <property type="match status" value="1"/>
</dbReference>
<dbReference type="PROSITE" id="PS51219">
    <property type="entry name" value="DPCK"/>
    <property type="match status" value="1"/>
</dbReference>
<name>I4BBJ2_TURPD</name>
<keyword evidence="5" id="KW-0963">Cytoplasm</keyword>
<keyword evidence="2 5" id="KW-0547">Nucleotide-binding</keyword>
<dbReference type="CDD" id="cd02022">
    <property type="entry name" value="DPCK"/>
    <property type="match status" value="1"/>
</dbReference>
<dbReference type="UniPathway" id="UPA00241">
    <property type="reaction ID" value="UER00356"/>
</dbReference>
<keyword evidence="8" id="KW-1185">Reference proteome</keyword>
<keyword evidence="4 5" id="KW-0173">Coenzyme A biosynthesis</keyword>
<evidence type="ECO:0000256" key="6">
    <source>
        <dbReference type="NCBIfam" id="TIGR00152"/>
    </source>
</evidence>
<accession>I4BBJ2</accession>
<dbReference type="HAMAP" id="MF_00376">
    <property type="entry name" value="Dephospho_CoA_kinase"/>
    <property type="match status" value="1"/>
</dbReference>
<comment type="pathway">
    <text evidence="5">Cofactor biosynthesis; coenzyme A biosynthesis; CoA from (R)-pantothenate: step 5/5.</text>
</comment>
<dbReference type="Gene3D" id="3.40.50.300">
    <property type="entry name" value="P-loop containing nucleotide triphosphate hydrolases"/>
    <property type="match status" value="1"/>
</dbReference>
<dbReference type="EMBL" id="CP002959">
    <property type="protein sequence ID" value="AFM14649.1"/>
    <property type="molecule type" value="Genomic_DNA"/>
</dbReference>
<keyword evidence="5" id="KW-0808">Transferase</keyword>
<dbReference type="STRING" id="869212.Turpa_4015"/>
<dbReference type="InterPro" id="IPR001977">
    <property type="entry name" value="Depp_CoAkinase"/>
</dbReference>
<organism evidence="7 8">
    <name type="scientific">Turneriella parva (strain ATCC BAA-1111 / DSM 21527 / NCTC 11395 / H)</name>
    <name type="common">Leptospira parva</name>
    <dbReference type="NCBI Taxonomy" id="869212"/>
    <lineage>
        <taxon>Bacteria</taxon>
        <taxon>Pseudomonadati</taxon>
        <taxon>Spirochaetota</taxon>
        <taxon>Spirochaetia</taxon>
        <taxon>Leptospirales</taxon>
        <taxon>Leptospiraceae</taxon>
        <taxon>Turneriella</taxon>
    </lineage>
</organism>
<evidence type="ECO:0000313" key="8">
    <source>
        <dbReference type="Proteomes" id="UP000006048"/>
    </source>
</evidence>
<dbReference type="GO" id="GO:0005524">
    <property type="term" value="F:ATP binding"/>
    <property type="evidence" value="ECO:0007669"/>
    <property type="project" value="UniProtKB-UniRule"/>
</dbReference>
<comment type="catalytic activity">
    <reaction evidence="5">
        <text>3'-dephospho-CoA + ATP = ADP + CoA + H(+)</text>
        <dbReference type="Rhea" id="RHEA:18245"/>
        <dbReference type="ChEBI" id="CHEBI:15378"/>
        <dbReference type="ChEBI" id="CHEBI:30616"/>
        <dbReference type="ChEBI" id="CHEBI:57287"/>
        <dbReference type="ChEBI" id="CHEBI:57328"/>
        <dbReference type="ChEBI" id="CHEBI:456216"/>
        <dbReference type="EC" id="2.7.1.24"/>
    </reaction>
</comment>
<dbReference type="EC" id="2.7.1.24" evidence="5 6"/>
<keyword evidence="5 7" id="KW-0418">Kinase</keyword>
<comment type="subcellular location">
    <subcellularLocation>
        <location evidence="5">Cytoplasm</location>
    </subcellularLocation>
</comment>
<dbReference type="PATRIC" id="fig|869212.3.peg.4050"/>